<proteinExistence type="predicted"/>
<dbReference type="RefSeq" id="WP_090873485.1">
    <property type="nucleotide sequence ID" value="NZ_FNYE01000049.1"/>
</dbReference>
<evidence type="ECO:0000313" key="1">
    <source>
        <dbReference type="EMBL" id="SEK10923.1"/>
    </source>
</evidence>
<dbReference type="AlphaFoldDB" id="A0A1H7EAC8"/>
<dbReference type="EMBL" id="FNYE01000049">
    <property type="protein sequence ID" value="SEK10923.1"/>
    <property type="molecule type" value="Genomic_DNA"/>
</dbReference>
<protein>
    <submittedName>
        <fullName evidence="1">Uncharacterized protein</fullName>
    </submittedName>
</protein>
<organism evidence="1 2">
    <name type="scientific">Paraburkholderia diazotrophica</name>
    <dbReference type="NCBI Taxonomy" id="667676"/>
    <lineage>
        <taxon>Bacteria</taxon>
        <taxon>Pseudomonadati</taxon>
        <taxon>Pseudomonadota</taxon>
        <taxon>Betaproteobacteria</taxon>
        <taxon>Burkholderiales</taxon>
        <taxon>Burkholderiaceae</taxon>
        <taxon>Paraburkholderia</taxon>
    </lineage>
</organism>
<dbReference type="OrthoDB" id="9007283at2"/>
<keyword evidence="2" id="KW-1185">Reference proteome</keyword>
<accession>A0A1H7EAC8</accession>
<name>A0A1H7EAC8_9BURK</name>
<dbReference type="Proteomes" id="UP000198866">
    <property type="component" value="Unassembled WGS sequence"/>
</dbReference>
<evidence type="ECO:0000313" key="2">
    <source>
        <dbReference type="Proteomes" id="UP000198866"/>
    </source>
</evidence>
<sequence>MNWLSECFAQETKTLNLSLWVYPPAVLGPDGPVAQPALCAPYPGIELVFSPGGVVHHGDRIYELPARYDSVGPVGNQSLQTMADGSGFFREVTIYAPSPLNREAVIVVNKAFSFTPLFAADGAPGFVGQSTPGSDEYLRTGEIRLPWLFSGYVSI</sequence>
<gene>
    <name evidence="1" type="ORF">SAMN05192539_104946</name>
</gene>
<dbReference type="STRING" id="667676.SAMN05192539_104946"/>
<reference evidence="2" key="1">
    <citation type="submission" date="2016-10" db="EMBL/GenBank/DDBJ databases">
        <authorList>
            <person name="Varghese N."/>
            <person name="Submissions S."/>
        </authorList>
    </citation>
    <scope>NUCLEOTIDE SEQUENCE [LARGE SCALE GENOMIC DNA]</scope>
    <source>
        <strain evidence="2">LMG 26031</strain>
    </source>
</reference>